<organism evidence="7 8">
    <name type="scientific">Phaeodactylum tricornutum (strain CCAP 1055/1)</name>
    <dbReference type="NCBI Taxonomy" id="556484"/>
    <lineage>
        <taxon>Eukaryota</taxon>
        <taxon>Sar</taxon>
        <taxon>Stramenopiles</taxon>
        <taxon>Ochrophyta</taxon>
        <taxon>Bacillariophyta</taxon>
        <taxon>Bacillariophyceae</taxon>
        <taxon>Bacillariophycidae</taxon>
        <taxon>Naviculales</taxon>
        <taxon>Phaeodactylaceae</taxon>
        <taxon>Phaeodactylum</taxon>
    </lineage>
</organism>
<evidence type="ECO:0000256" key="5">
    <source>
        <dbReference type="ARBA" id="ARBA00023136"/>
    </source>
</evidence>
<evidence type="ECO:0000313" key="8">
    <source>
        <dbReference type="Proteomes" id="UP000000759"/>
    </source>
</evidence>
<dbReference type="OrthoDB" id="45106at2759"/>
<reference evidence="7 8" key="1">
    <citation type="journal article" date="2008" name="Nature">
        <title>The Phaeodactylum genome reveals the evolutionary history of diatom genomes.</title>
        <authorList>
            <person name="Bowler C."/>
            <person name="Allen A.E."/>
            <person name="Badger J.H."/>
            <person name="Grimwood J."/>
            <person name="Jabbari K."/>
            <person name="Kuo A."/>
            <person name="Maheswari U."/>
            <person name="Martens C."/>
            <person name="Maumus F."/>
            <person name="Otillar R.P."/>
            <person name="Rayko E."/>
            <person name="Salamov A."/>
            <person name="Vandepoele K."/>
            <person name="Beszteri B."/>
            <person name="Gruber A."/>
            <person name="Heijde M."/>
            <person name="Katinka M."/>
            <person name="Mock T."/>
            <person name="Valentin K."/>
            <person name="Verret F."/>
            <person name="Berges J.A."/>
            <person name="Brownlee C."/>
            <person name="Cadoret J.P."/>
            <person name="Chiovitti A."/>
            <person name="Choi C.J."/>
            <person name="Coesel S."/>
            <person name="De Martino A."/>
            <person name="Detter J.C."/>
            <person name="Durkin C."/>
            <person name="Falciatore A."/>
            <person name="Fournet J."/>
            <person name="Haruta M."/>
            <person name="Huysman M.J."/>
            <person name="Jenkins B.D."/>
            <person name="Jiroutova K."/>
            <person name="Jorgensen R.E."/>
            <person name="Joubert Y."/>
            <person name="Kaplan A."/>
            <person name="Kroger N."/>
            <person name="Kroth P.G."/>
            <person name="La Roche J."/>
            <person name="Lindquist E."/>
            <person name="Lommer M."/>
            <person name="Martin-Jezequel V."/>
            <person name="Lopez P.J."/>
            <person name="Lucas S."/>
            <person name="Mangogna M."/>
            <person name="McGinnis K."/>
            <person name="Medlin L.K."/>
            <person name="Montsant A."/>
            <person name="Oudot-Le Secq M.P."/>
            <person name="Napoli C."/>
            <person name="Obornik M."/>
            <person name="Parker M.S."/>
            <person name="Petit J.L."/>
            <person name="Porcel B.M."/>
            <person name="Poulsen N."/>
            <person name="Robison M."/>
            <person name="Rychlewski L."/>
            <person name="Rynearson T.A."/>
            <person name="Schmutz J."/>
            <person name="Shapiro H."/>
            <person name="Siaut M."/>
            <person name="Stanley M."/>
            <person name="Sussman M.R."/>
            <person name="Taylor A.R."/>
            <person name="Vardi A."/>
            <person name="von Dassow P."/>
            <person name="Vyverman W."/>
            <person name="Willis A."/>
            <person name="Wyrwicz L.S."/>
            <person name="Rokhsar D.S."/>
            <person name="Weissenbach J."/>
            <person name="Armbrust E.V."/>
            <person name="Green B.R."/>
            <person name="Van de Peer Y."/>
            <person name="Grigoriev I.V."/>
        </authorList>
    </citation>
    <scope>NUCLEOTIDE SEQUENCE [LARGE SCALE GENOMIC DNA]</scope>
    <source>
        <strain evidence="7 8">CCAP 1055/1</strain>
    </source>
</reference>
<dbReference type="AlphaFoldDB" id="B5Y3U6"/>
<evidence type="ECO:0000256" key="1">
    <source>
        <dbReference type="ARBA" id="ARBA00004141"/>
    </source>
</evidence>
<feature type="transmembrane region" description="Helical" evidence="6">
    <location>
        <begin position="7"/>
        <end position="26"/>
    </location>
</feature>
<comment type="similarity">
    <text evidence="2 6">Belongs to the CTL (choline transporter-like) family.</text>
</comment>
<dbReference type="Proteomes" id="UP000000759">
    <property type="component" value="Chromosome 11"/>
</dbReference>
<feature type="transmembrane region" description="Helical" evidence="6">
    <location>
        <begin position="32"/>
        <end position="53"/>
    </location>
</feature>
<feature type="transmembrane region" description="Helical" evidence="6">
    <location>
        <begin position="317"/>
        <end position="339"/>
    </location>
</feature>
<name>B5Y3U6_PHATC</name>
<evidence type="ECO:0000256" key="3">
    <source>
        <dbReference type="ARBA" id="ARBA00022692"/>
    </source>
</evidence>
<dbReference type="RefSeq" id="XP_002185900.1">
    <property type="nucleotide sequence ID" value="XM_002185864.1"/>
</dbReference>
<dbReference type="KEGG" id="pti:PHATR_36848"/>
<keyword evidence="3 6" id="KW-0812">Transmembrane</keyword>
<keyword evidence="8" id="KW-1185">Reference proteome</keyword>
<dbReference type="eggNOG" id="KOG1362">
    <property type="taxonomic scope" value="Eukaryota"/>
</dbReference>
<dbReference type="EMBL" id="CP001141">
    <property type="protein sequence ID" value="ACI65370.1"/>
    <property type="molecule type" value="Genomic_DNA"/>
</dbReference>
<gene>
    <name evidence="7" type="ORF">PHATR_36848</name>
</gene>
<feature type="transmembrane region" description="Helical" evidence="6">
    <location>
        <begin position="74"/>
        <end position="107"/>
    </location>
</feature>
<protein>
    <recommendedName>
        <fullName evidence="6">Choline transporter-like protein</fullName>
    </recommendedName>
</protein>
<evidence type="ECO:0000256" key="4">
    <source>
        <dbReference type="ARBA" id="ARBA00022989"/>
    </source>
</evidence>
<dbReference type="Pfam" id="PF04515">
    <property type="entry name" value="Choline_transpo"/>
    <property type="match status" value="1"/>
</dbReference>
<dbReference type="PANTHER" id="PTHR12385">
    <property type="entry name" value="CHOLINE TRANSPORTER-LIKE (SLC FAMILY 44)"/>
    <property type="match status" value="1"/>
</dbReference>
<keyword evidence="4 6" id="KW-1133">Transmembrane helix</keyword>
<dbReference type="GeneID" id="7204671"/>
<comment type="function">
    <text evidence="6">Choline transporter.</text>
</comment>
<dbReference type="HOGENOM" id="CLU_329963_0_0_1"/>
<accession>B5Y3U6</accession>
<keyword evidence="5 6" id="KW-0472">Membrane</keyword>
<sequence>MLILARSLIQIMLIFSIVLSLGWGMVGLSLDPYGIISILGFTALLVTFGHTMYNWNRIPFAATNLYTALCAMRCTADITILGLTSIIVAFCWCVIWSMAFIGIVNSFNSKDCDQEDVCEPHVRSSHIPLYLLLVFSFHWTNAVIKNIVRVTVASAIGTWWFYPQELRTFCSPAVLRPLTRSLTTSLGSICLGSLIIRPAQALSVLGTFCCCMFGGGPEGTGSACMNHAQRSKRIADEDKNEVITDEPNGDPDSAADTVGLCDRACGVVGRISLQLRACNRWSFTYIGMYGYGFTDAGKKAIQLFETREWMDVVRDNLIRNVLLLSSMIIGGSAGVFAVVVEETDGYEFSSFHKPIITAFLIGSVIGFILSDILLLGVVGSAVNTVLVCFAAGPFEFDKNHPQLSREMRDAWSQQVWEPTVHAVV</sequence>
<proteinExistence type="inferred from homology"/>
<evidence type="ECO:0000313" key="7">
    <source>
        <dbReference type="EMBL" id="ACI65370.1"/>
    </source>
</evidence>
<dbReference type="PANTHER" id="PTHR12385:SF4">
    <property type="entry name" value="PROTEIN PNS1"/>
    <property type="match status" value="1"/>
</dbReference>
<feature type="transmembrane region" description="Helical" evidence="6">
    <location>
        <begin position="359"/>
        <end position="392"/>
    </location>
</feature>
<dbReference type="GO" id="GO:0022857">
    <property type="term" value="F:transmembrane transporter activity"/>
    <property type="evidence" value="ECO:0007669"/>
    <property type="project" value="UniProtKB-UniRule"/>
</dbReference>
<evidence type="ECO:0000256" key="6">
    <source>
        <dbReference type="RuleBase" id="RU368066"/>
    </source>
</evidence>
<comment type="caution">
    <text evidence="6">Lacks conserved residue(s) required for the propagation of feature annotation.</text>
</comment>
<dbReference type="PaxDb" id="2850-Phatr36848"/>
<feature type="transmembrane region" description="Helical" evidence="6">
    <location>
        <begin position="127"/>
        <end position="144"/>
    </location>
</feature>
<comment type="subcellular location">
    <subcellularLocation>
        <location evidence="6">Cell membrane</location>
        <topology evidence="6">Multi-pass membrane protein</topology>
    </subcellularLocation>
    <subcellularLocation>
        <location evidence="1">Membrane</location>
        <topology evidence="1">Multi-pass membrane protein</topology>
    </subcellularLocation>
</comment>
<dbReference type="InterPro" id="IPR007603">
    <property type="entry name" value="Choline_transptr-like"/>
</dbReference>
<dbReference type="GO" id="GO:0005886">
    <property type="term" value="C:plasma membrane"/>
    <property type="evidence" value="ECO:0007669"/>
    <property type="project" value="UniProtKB-SubCell"/>
</dbReference>
<dbReference type="InParanoid" id="B5Y3U6"/>
<evidence type="ECO:0000256" key="2">
    <source>
        <dbReference type="ARBA" id="ARBA00007168"/>
    </source>
</evidence>
<reference evidence="8" key="2">
    <citation type="submission" date="2008-08" db="EMBL/GenBank/DDBJ databases">
        <authorList>
            <consortium name="Diatom Consortium"/>
            <person name="Grigoriev I."/>
            <person name="Grimwood J."/>
            <person name="Kuo A."/>
            <person name="Otillar R.P."/>
            <person name="Salamov A."/>
            <person name="Detter J.C."/>
            <person name="Lindquist E."/>
            <person name="Shapiro H."/>
            <person name="Lucas S."/>
            <person name="Glavina del Rio T."/>
            <person name="Pitluck S."/>
            <person name="Rokhsar D."/>
            <person name="Bowler C."/>
        </authorList>
    </citation>
    <scope>GENOME REANNOTATION</scope>
    <source>
        <strain evidence="8">CCAP 1055/1</strain>
    </source>
</reference>